<dbReference type="Proteomes" id="UP000006591">
    <property type="component" value="Chromosome 11"/>
</dbReference>
<proteinExistence type="predicted"/>
<organism evidence="1">
    <name type="scientific">Oryza nivara</name>
    <name type="common">Indian wild rice</name>
    <name type="synonym">Oryza sativa f. spontanea</name>
    <dbReference type="NCBI Taxonomy" id="4536"/>
    <lineage>
        <taxon>Eukaryota</taxon>
        <taxon>Viridiplantae</taxon>
        <taxon>Streptophyta</taxon>
        <taxon>Embryophyta</taxon>
        <taxon>Tracheophyta</taxon>
        <taxon>Spermatophyta</taxon>
        <taxon>Magnoliopsida</taxon>
        <taxon>Liliopsida</taxon>
        <taxon>Poales</taxon>
        <taxon>Poaceae</taxon>
        <taxon>BOP clade</taxon>
        <taxon>Oryzoideae</taxon>
        <taxon>Oryzeae</taxon>
        <taxon>Oryzinae</taxon>
        <taxon>Oryza</taxon>
    </lineage>
</organism>
<dbReference type="Gramene" id="ONIVA11G05570.1">
    <property type="protein sequence ID" value="ONIVA11G05570.1"/>
    <property type="gene ID" value="ONIVA11G05570"/>
</dbReference>
<dbReference type="AlphaFoldDB" id="A0A0E0IZ53"/>
<evidence type="ECO:0000313" key="1">
    <source>
        <dbReference type="EnsemblPlants" id="ONIVA11G05570.1"/>
    </source>
</evidence>
<dbReference type="EnsemblPlants" id="ONIVA11G05570.1">
    <property type="protein sequence ID" value="ONIVA11G05570.1"/>
    <property type="gene ID" value="ONIVA11G05570"/>
</dbReference>
<dbReference type="OMA" id="WCPARCI"/>
<name>A0A0E0IZ53_ORYNI</name>
<protein>
    <submittedName>
        <fullName evidence="1">Uncharacterized protein</fullName>
    </submittedName>
</protein>
<dbReference type="HOGENOM" id="CLU_172096_0_0_1"/>
<accession>A0A0E0IZ53</accession>
<reference evidence="1" key="1">
    <citation type="submission" date="2015-04" db="UniProtKB">
        <authorList>
            <consortium name="EnsemblPlants"/>
        </authorList>
    </citation>
    <scope>IDENTIFICATION</scope>
    <source>
        <strain evidence="1">SL10</strain>
    </source>
</reference>
<keyword evidence="2" id="KW-1185">Reference proteome</keyword>
<sequence>MAILQRSSARSKRALFVVVVIAVVAALLLMHDDLLAAAAPAADGGGSGSGSGQMKPEGILYAGCFRAGGCKLTPEWCPVRCVYLGFSPGAGCEVMDDGHIYCCCGPSRTSAHADPSTKA</sequence>
<evidence type="ECO:0000313" key="2">
    <source>
        <dbReference type="Proteomes" id="UP000006591"/>
    </source>
</evidence>
<reference evidence="1" key="2">
    <citation type="submission" date="2018-04" db="EMBL/GenBank/DDBJ databases">
        <title>OnivRS2 (Oryza nivara Reference Sequence Version 2).</title>
        <authorList>
            <person name="Zhang J."/>
            <person name="Kudrna D."/>
            <person name="Lee S."/>
            <person name="Talag J."/>
            <person name="Rajasekar S."/>
            <person name="Welchert J."/>
            <person name="Hsing Y.-I."/>
            <person name="Wing R.A."/>
        </authorList>
    </citation>
    <scope>NUCLEOTIDE SEQUENCE [LARGE SCALE GENOMIC DNA]</scope>
    <source>
        <strain evidence="1">SL10</strain>
    </source>
</reference>